<dbReference type="EnsemblPlants" id="ONIVA10G03550.1">
    <property type="protein sequence ID" value="ONIVA10G03550.1"/>
    <property type="gene ID" value="ONIVA10G03550"/>
</dbReference>
<protein>
    <submittedName>
        <fullName evidence="1">Uncharacterized protein</fullName>
    </submittedName>
</protein>
<organism evidence="1">
    <name type="scientific">Oryza nivara</name>
    <name type="common">Indian wild rice</name>
    <name type="synonym">Oryza sativa f. spontanea</name>
    <dbReference type="NCBI Taxonomy" id="4536"/>
    <lineage>
        <taxon>Eukaryota</taxon>
        <taxon>Viridiplantae</taxon>
        <taxon>Streptophyta</taxon>
        <taxon>Embryophyta</taxon>
        <taxon>Tracheophyta</taxon>
        <taxon>Spermatophyta</taxon>
        <taxon>Magnoliopsida</taxon>
        <taxon>Liliopsida</taxon>
        <taxon>Poales</taxon>
        <taxon>Poaceae</taxon>
        <taxon>BOP clade</taxon>
        <taxon>Oryzoideae</taxon>
        <taxon>Oryzeae</taxon>
        <taxon>Oryzinae</taxon>
        <taxon>Oryza</taxon>
    </lineage>
</organism>
<dbReference type="Proteomes" id="UP000006591">
    <property type="component" value="Chromosome 10"/>
</dbReference>
<accession>A0A0E0IPZ8</accession>
<reference evidence="1" key="2">
    <citation type="submission" date="2018-04" db="EMBL/GenBank/DDBJ databases">
        <title>OnivRS2 (Oryza nivara Reference Sequence Version 2).</title>
        <authorList>
            <person name="Zhang J."/>
            <person name="Kudrna D."/>
            <person name="Lee S."/>
            <person name="Talag J."/>
            <person name="Rajasekar S."/>
            <person name="Welchert J."/>
            <person name="Hsing Y.-I."/>
            <person name="Wing R.A."/>
        </authorList>
    </citation>
    <scope>NUCLEOTIDE SEQUENCE [LARGE SCALE GENOMIC DNA]</scope>
</reference>
<dbReference type="OMA" id="CHYLAAF"/>
<dbReference type="Gramene" id="ONIVA10G03550.1">
    <property type="protein sequence ID" value="ONIVA10G03550.1"/>
    <property type="gene ID" value="ONIVA10G03550"/>
</dbReference>
<reference evidence="1" key="1">
    <citation type="submission" date="2015-04" db="UniProtKB">
        <authorList>
            <consortium name="EnsemblPlants"/>
        </authorList>
    </citation>
    <scope>IDENTIFICATION</scope>
    <source>
        <strain evidence="1">SL10</strain>
    </source>
</reference>
<dbReference type="AlphaFoldDB" id="A0A0E0IPZ8"/>
<proteinExistence type="predicted"/>
<evidence type="ECO:0000313" key="2">
    <source>
        <dbReference type="Proteomes" id="UP000006591"/>
    </source>
</evidence>
<sequence>MRRRIMATLVVPPGKPPRHRDRCLHCYTKFLAKTKGTATNAIVKKLLSLYDGLWINRSTNFFQRLQNLKDRLGEAMVVQNAETTLGPYCHYLAAFHRLWLLPRRYPTQMNS</sequence>
<evidence type="ECO:0000313" key="1">
    <source>
        <dbReference type="EnsemblPlants" id="ONIVA10G03550.1"/>
    </source>
</evidence>
<keyword evidence="2" id="KW-1185">Reference proteome</keyword>
<name>A0A0E0IPZ8_ORYNI</name>
<dbReference type="HOGENOM" id="CLU_2227577_0_0_1"/>